<dbReference type="Proteomes" id="UP000092460">
    <property type="component" value="Unassembled WGS sequence"/>
</dbReference>
<evidence type="ECO:0000313" key="2">
    <source>
        <dbReference type="Proteomes" id="UP000092460"/>
    </source>
</evidence>
<dbReference type="AlphaFoldDB" id="A0A1B0BI02"/>
<dbReference type="EMBL" id="JXJN01014701">
    <property type="status" value="NOT_ANNOTATED_CDS"/>
    <property type="molecule type" value="Genomic_DNA"/>
</dbReference>
<organism evidence="1 2">
    <name type="scientific">Glossina palpalis gambiensis</name>
    <dbReference type="NCBI Taxonomy" id="67801"/>
    <lineage>
        <taxon>Eukaryota</taxon>
        <taxon>Metazoa</taxon>
        <taxon>Ecdysozoa</taxon>
        <taxon>Arthropoda</taxon>
        <taxon>Hexapoda</taxon>
        <taxon>Insecta</taxon>
        <taxon>Pterygota</taxon>
        <taxon>Neoptera</taxon>
        <taxon>Endopterygota</taxon>
        <taxon>Diptera</taxon>
        <taxon>Brachycera</taxon>
        <taxon>Muscomorpha</taxon>
        <taxon>Hippoboscoidea</taxon>
        <taxon>Glossinidae</taxon>
        <taxon>Glossina</taxon>
    </lineage>
</organism>
<evidence type="ECO:0000313" key="1">
    <source>
        <dbReference type="EnsemblMetazoa" id="GPPI030757-PA"/>
    </source>
</evidence>
<reference evidence="1" key="2">
    <citation type="submission" date="2020-05" db="UniProtKB">
        <authorList>
            <consortium name="EnsemblMetazoa"/>
        </authorList>
    </citation>
    <scope>IDENTIFICATION</scope>
    <source>
        <strain evidence="1">IAEA</strain>
    </source>
</reference>
<dbReference type="EnsemblMetazoa" id="GPPI030757-RA">
    <property type="protein sequence ID" value="GPPI030757-PA"/>
    <property type="gene ID" value="GPPI030757"/>
</dbReference>
<accession>A0A1B0BI02</accession>
<name>A0A1B0BI02_9MUSC</name>
<proteinExistence type="predicted"/>
<protein>
    <submittedName>
        <fullName evidence="1">Uncharacterized protein</fullName>
    </submittedName>
</protein>
<dbReference type="VEuPathDB" id="VectorBase:GPPI030757"/>
<sequence length="59" mass="6701">MKTSQNTIYVYAIIINNFSKAHFLTIPFAKCFGNLATQHIRLLTREPAPPLVTLIIRLS</sequence>
<keyword evidence="2" id="KW-1185">Reference proteome</keyword>
<reference evidence="2" key="1">
    <citation type="submission" date="2015-01" db="EMBL/GenBank/DDBJ databases">
        <authorList>
            <person name="Aksoy S."/>
            <person name="Warren W."/>
            <person name="Wilson R.K."/>
        </authorList>
    </citation>
    <scope>NUCLEOTIDE SEQUENCE [LARGE SCALE GENOMIC DNA]</scope>
    <source>
        <strain evidence="2">IAEA</strain>
    </source>
</reference>